<reference evidence="3" key="1">
    <citation type="submission" date="2016-11" db="EMBL/GenBank/DDBJ databases">
        <authorList>
            <person name="Varghese N."/>
            <person name="Submissions S."/>
        </authorList>
    </citation>
    <scope>NUCLEOTIDE SEQUENCE [LARGE SCALE GENOMIC DNA]</scope>
    <source>
        <strain evidence="3">DSM 16219</strain>
    </source>
</reference>
<name>A0A1M6WZ39_9BACT</name>
<keyword evidence="1" id="KW-0732">Signal</keyword>
<gene>
    <name evidence="2" type="ORF">SAMN02745216_04432</name>
</gene>
<dbReference type="Gene3D" id="3.60.60.10">
    <property type="entry name" value="Penicillin V Acylase, Chain A"/>
    <property type="match status" value="1"/>
</dbReference>
<feature type="chain" id="PRO_5013155784" description="Dockerin domain-containing protein" evidence="1">
    <location>
        <begin position="28"/>
        <end position="612"/>
    </location>
</feature>
<evidence type="ECO:0000313" key="3">
    <source>
        <dbReference type="Proteomes" id="UP000183994"/>
    </source>
</evidence>
<evidence type="ECO:0000313" key="2">
    <source>
        <dbReference type="EMBL" id="SHK98988.1"/>
    </source>
</evidence>
<accession>A0A1M6WZ39</accession>
<keyword evidence="3" id="KW-1185">Reference proteome</keyword>
<proteinExistence type="predicted"/>
<feature type="signal peptide" evidence="1">
    <location>
        <begin position="1"/>
        <end position="27"/>
    </location>
</feature>
<organism evidence="2 3">
    <name type="scientific">Desulfatibacillum alkenivorans DSM 16219</name>
    <dbReference type="NCBI Taxonomy" id="1121393"/>
    <lineage>
        <taxon>Bacteria</taxon>
        <taxon>Pseudomonadati</taxon>
        <taxon>Thermodesulfobacteriota</taxon>
        <taxon>Desulfobacteria</taxon>
        <taxon>Desulfobacterales</taxon>
        <taxon>Desulfatibacillaceae</taxon>
        <taxon>Desulfatibacillum</taxon>
    </lineage>
</organism>
<sequence length="612" mass="66631">MRLGFQLKAVCILASILLSLLAGPAGAAPHVFRVDASGGRTPLEVGQDLGAQILEQEPGFPILVDGLLAGSLEVLVALYNGYYSLNLDAQGLFDDLMNAKSSGDHIPELVADMRSGSKVDQRYQEEMQGLASQLDLTADDVLGDGALSANEFILYQFLYDALQPVSCSGFGVYGAYSGTGNPIIGRNLDLPYVTTDTLKLHAVTIYEGDSYSFVNIGYMGMAGTITGLRSDGLFGAVIGSSLSGIPFLETGRRSILFDLRYALENLDEIGSQGGDEGIHGYTKDHKYHFSHSLLLADSSQVMIQEHPCGKTVNNEESLPGRLRGWEADLYPTTVSWGGRRNMVAVTNRFVLPPGLPYPCELCPSGCFSGALDAAGIAEYNYYSMDHACDYINETCYAYDADQPDDCTLAEPQTNCWEYCNRESDYAGDYWPGTYDVGFYSEDFDRNGYYPIMEEELGFSTAEKWERFVELAKFLPNTQAHPGRAATVADIAAMMTDQEGETDPILAEGTGLVVAVATVESMVIQPVEGRLYLYTPPSYNAQADKPYLEEIGLYNPLKGDINASGLLDLDDAVLCLQALAGCDVQDFENNGVNGELDMETALYILQKKAEARY</sequence>
<dbReference type="STRING" id="1121393.SAMN02745216_04432"/>
<dbReference type="AlphaFoldDB" id="A0A1M6WZ39"/>
<protein>
    <recommendedName>
        <fullName evidence="4">Dockerin domain-containing protein</fullName>
    </recommendedName>
</protein>
<evidence type="ECO:0008006" key="4">
    <source>
        <dbReference type="Google" id="ProtNLM"/>
    </source>
</evidence>
<dbReference type="Proteomes" id="UP000183994">
    <property type="component" value="Unassembled WGS sequence"/>
</dbReference>
<evidence type="ECO:0000256" key="1">
    <source>
        <dbReference type="SAM" id="SignalP"/>
    </source>
</evidence>
<dbReference type="EMBL" id="FQZU01000040">
    <property type="protein sequence ID" value="SHK98988.1"/>
    <property type="molecule type" value="Genomic_DNA"/>
</dbReference>